<dbReference type="EMBL" id="QAOG01000003">
    <property type="protein sequence ID" value="PTQ60436.1"/>
    <property type="molecule type" value="Genomic_DNA"/>
</dbReference>
<evidence type="ECO:0000313" key="3">
    <source>
        <dbReference type="EMBL" id="VVT26873.1"/>
    </source>
</evidence>
<dbReference type="AlphaFoldDB" id="A0A2T5GM75"/>
<dbReference type="Proteomes" id="UP000244189">
    <property type="component" value="Unassembled WGS sequence"/>
</dbReference>
<reference evidence="2 4" key="1">
    <citation type="submission" date="2018-04" db="EMBL/GenBank/DDBJ databases">
        <title>Genomic Encyclopedia of Type Strains, Phase III (KMG-III): the genomes of soil and plant-associated and newly described type strains.</title>
        <authorList>
            <person name="Whitman W."/>
        </authorList>
    </citation>
    <scope>NUCLEOTIDE SEQUENCE [LARGE SCALE GENOMIC DNA]</scope>
    <source>
        <strain evidence="2 4">MA101b</strain>
    </source>
</reference>
<proteinExistence type="predicted"/>
<keyword evidence="1" id="KW-0472">Membrane</keyword>
<gene>
    <name evidence="2" type="ORF">C8J26_2148</name>
    <name evidence="3" type="ORF">SPHINGO391_490227</name>
</gene>
<organism evidence="2 4">
    <name type="scientific">Sphingomonas aurantiaca</name>
    <dbReference type="NCBI Taxonomy" id="185949"/>
    <lineage>
        <taxon>Bacteria</taxon>
        <taxon>Pseudomonadati</taxon>
        <taxon>Pseudomonadota</taxon>
        <taxon>Alphaproteobacteria</taxon>
        <taxon>Sphingomonadales</taxon>
        <taxon>Sphingomonadaceae</taxon>
        <taxon>Sphingomonas</taxon>
    </lineage>
</organism>
<feature type="transmembrane region" description="Helical" evidence="1">
    <location>
        <begin position="43"/>
        <end position="61"/>
    </location>
</feature>
<accession>A0A2T5GM75</accession>
<accession>A0A5E8A7A5</accession>
<sequence length="65" mass="6639">MTKPIDSDTPNEILAAAKEAKLQAEAVAHNAVEKAKSWPLAKIGLGVGIGSAAIAGAVLFANRNK</sequence>
<dbReference type="RefSeq" id="WP_056416621.1">
    <property type="nucleotide sequence ID" value="NZ_JAPZPS010000002.1"/>
</dbReference>
<keyword evidence="4" id="KW-1185">Reference proteome</keyword>
<evidence type="ECO:0000256" key="1">
    <source>
        <dbReference type="SAM" id="Phobius"/>
    </source>
</evidence>
<reference evidence="3 5" key="2">
    <citation type="submission" date="2019-09" db="EMBL/GenBank/DDBJ databases">
        <authorList>
            <person name="Dittami M. S."/>
        </authorList>
    </citation>
    <scope>NUCLEOTIDE SEQUENCE [LARGE SCALE GENOMIC DNA]</scope>
    <source>
        <strain evidence="3">SPHINGO391</strain>
    </source>
</reference>
<keyword evidence="1" id="KW-0812">Transmembrane</keyword>
<evidence type="ECO:0000313" key="2">
    <source>
        <dbReference type="EMBL" id="PTQ60436.1"/>
    </source>
</evidence>
<protein>
    <submittedName>
        <fullName evidence="2">Uncharacterized protein</fullName>
    </submittedName>
</protein>
<dbReference type="Proteomes" id="UP000326857">
    <property type="component" value="Unassembled WGS sequence"/>
</dbReference>
<keyword evidence="1" id="KW-1133">Transmembrane helix</keyword>
<evidence type="ECO:0000313" key="5">
    <source>
        <dbReference type="Proteomes" id="UP000326857"/>
    </source>
</evidence>
<evidence type="ECO:0000313" key="4">
    <source>
        <dbReference type="Proteomes" id="UP000244189"/>
    </source>
</evidence>
<name>A0A2T5GM75_9SPHN</name>
<dbReference type="EMBL" id="CABVLI010000044">
    <property type="protein sequence ID" value="VVT26873.1"/>
    <property type="molecule type" value="Genomic_DNA"/>
</dbReference>